<keyword evidence="1" id="KW-1133">Transmembrane helix</keyword>
<gene>
    <name evidence="3" type="ORF">OMP38_07880</name>
</gene>
<evidence type="ECO:0000256" key="1">
    <source>
        <dbReference type="SAM" id="Phobius"/>
    </source>
</evidence>
<accession>A0A9X4QLN6</accession>
<dbReference type="NCBIfam" id="NF033537">
    <property type="entry name" value="lasso_biosyn_B2"/>
    <property type="match status" value="1"/>
</dbReference>
<keyword evidence="4" id="KW-1185">Reference proteome</keyword>
<sequence>MNALRWVTRITSTDSQDRRMFLEALAYLAWARLLILLPFQKYARLLGQPMSETSHETEQRNKEFATRVSSAIRRAGRLSPLDTRCLVRAIAAMKMLKRRRIESTLYLGTAKDKDGRMIAHAWLRCGNLYVTGAEEMRGFTVVGKFARHIIPAEHEGSQ</sequence>
<keyword evidence="1" id="KW-0812">Transmembrane</keyword>
<comment type="caution">
    <text evidence="3">The sequence shown here is derived from an EMBL/GenBank/DDBJ whole genome shotgun (WGS) entry which is preliminary data.</text>
</comment>
<dbReference type="EMBL" id="JAPDHZ010000002">
    <property type="protein sequence ID" value="MDG0790788.1"/>
    <property type="molecule type" value="Genomic_DNA"/>
</dbReference>
<dbReference type="AlphaFoldDB" id="A0A9X4QLN6"/>
<reference evidence="3 4" key="1">
    <citation type="submission" date="2022-10" db="EMBL/GenBank/DDBJ databases">
        <title>Comparative genomic analysis of Cohnella hashimotonis sp. nov., isolated from the International Space Station.</title>
        <authorList>
            <person name="Simpson A."/>
            <person name="Venkateswaran K."/>
        </authorList>
    </citation>
    <scope>NUCLEOTIDE SEQUENCE [LARGE SCALE GENOMIC DNA]</scope>
    <source>
        <strain evidence="3 4">DSM 18997</strain>
    </source>
</reference>
<dbReference type="RefSeq" id="WP_277564584.1">
    <property type="nucleotide sequence ID" value="NZ_JAPDHZ010000002.1"/>
</dbReference>
<name>A0A9X4QLN6_9BACL</name>
<feature type="transmembrane region" description="Helical" evidence="1">
    <location>
        <begin position="20"/>
        <end position="39"/>
    </location>
</feature>
<dbReference type="Pfam" id="PF13471">
    <property type="entry name" value="Transglut_core3"/>
    <property type="match status" value="1"/>
</dbReference>
<evidence type="ECO:0000313" key="3">
    <source>
        <dbReference type="EMBL" id="MDG0790788.1"/>
    </source>
</evidence>
<organism evidence="3 4">
    <name type="scientific">Cohnella ginsengisoli</name>
    <dbReference type="NCBI Taxonomy" id="425004"/>
    <lineage>
        <taxon>Bacteria</taxon>
        <taxon>Bacillati</taxon>
        <taxon>Bacillota</taxon>
        <taxon>Bacilli</taxon>
        <taxon>Bacillales</taxon>
        <taxon>Paenibacillaceae</taxon>
        <taxon>Cohnella</taxon>
    </lineage>
</organism>
<keyword evidence="1" id="KW-0472">Membrane</keyword>
<dbReference type="InterPro" id="IPR032708">
    <property type="entry name" value="McjB_C"/>
</dbReference>
<proteinExistence type="predicted"/>
<dbReference type="Proteomes" id="UP001153387">
    <property type="component" value="Unassembled WGS sequence"/>
</dbReference>
<evidence type="ECO:0000259" key="2">
    <source>
        <dbReference type="Pfam" id="PF13471"/>
    </source>
</evidence>
<dbReference type="InterPro" id="IPR053521">
    <property type="entry name" value="McjB-like"/>
</dbReference>
<protein>
    <submittedName>
        <fullName evidence="3">Lasso peptide biosynthesis B2 protein</fullName>
    </submittedName>
</protein>
<evidence type="ECO:0000313" key="4">
    <source>
        <dbReference type="Proteomes" id="UP001153387"/>
    </source>
</evidence>
<feature type="domain" description="Microcin J25-processing protein McjB C-terminal" evidence="2">
    <location>
        <begin position="35"/>
        <end position="142"/>
    </location>
</feature>